<keyword evidence="2" id="KW-1185">Reference proteome</keyword>
<gene>
    <name evidence="1" type="ORF">L2672_09785</name>
</gene>
<evidence type="ECO:0000313" key="2">
    <source>
        <dbReference type="Proteomes" id="UP001139333"/>
    </source>
</evidence>
<name>A0A9X2CH14_9GAMM</name>
<evidence type="ECO:0000313" key="1">
    <source>
        <dbReference type="EMBL" id="MCL1142983.1"/>
    </source>
</evidence>
<comment type="caution">
    <text evidence="1">The sequence shown here is derived from an EMBL/GenBank/DDBJ whole genome shotgun (WGS) entry which is preliminary data.</text>
</comment>
<reference evidence="1" key="1">
    <citation type="submission" date="2022-01" db="EMBL/GenBank/DDBJ databases">
        <title>Whole genome-based taxonomy of the Shewanellaceae.</title>
        <authorList>
            <person name="Martin-Rodriguez A.J."/>
        </authorList>
    </citation>
    <scope>NUCLEOTIDE SEQUENCE</scope>
    <source>
        <strain evidence="1">DSM 16422</strain>
    </source>
</reference>
<dbReference type="Proteomes" id="UP001139333">
    <property type="component" value="Unassembled WGS sequence"/>
</dbReference>
<accession>A0A9X2CH14</accession>
<dbReference type="RefSeq" id="WP_248995669.1">
    <property type="nucleotide sequence ID" value="NZ_JAKIKP010000006.1"/>
</dbReference>
<sequence>MMQNLALAEDYRGGTGVSKISTGGTVVPFSRSSYSRSSALTSTKDPEKLLQEMYRSQLTDYNQYQKPLIDALAEEAESNDIIKLGDIQAEAIGDRVRNRTERSLSMNNTNLLPSQRKALEHRLNNDLKITEGGIKRAASIAQQEHNTATRTNLMSIAESLQTTGVSGVSAAAKAKAERDAAAAKAKGGMLSQVMSIAGGVVGGIYGGPMGAQLGASLGGMAGGAIGG</sequence>
<protein>
    <submittedName>
        <fullName evidence="1">Uncharacterized protein</fullName>
    </submittedName>
</protein>
<proteinExistence type="predicted"/>
<organism evidence="1 2">
    <name type="scientific">Shewanella gaetbuli</name>
    <dbReference type="NCBI Taxonomy" id="220752"/>
    <lineage>
        <taxon>Bacteria</taxon>
        <taxon>Pseudomonadati</taxon>
        <taxon>Pseudomonadota</taxon>
        <taxon>Gammaproteobacteria</taxon>
        <taxon>Alteromonadales</taxon>
        <taxon>Shewanellaceae</taxon>
        <taxon>Shewanella</taxon>
    </lineage>
</organism>
<dbReference type="AlphaFoldDB" id="A0A9X2CH14"/>
<dbReference type="EMBL" id="JAKIKP010000006">
    <property type="protein sequence ID" value="MCL1142983.1"/>
    <property type="molecule type" value="Genomic_DNA"/>
</dbReference>